<evidence type="ECO:0000256" key="1">
    <source>
        <dbReference type="SAM" id="MobiDB-lite"/>
    </source>
</evidence>
<protein>
    <submittedName>
        <fullName evidence="2">Uncharacterized protein</fullName>
    </submittedName>
</protein>
<accession>A0A699VSJ7</accession>
<sequence length="49" mass="5411">MDIEDEMGDLEIIYPFKIEEGELPPPPADSVTSSNSEPEVEAEDEDGDE</sequence>
<name>A0A699VSJ7_TANCI</name>
<gene>
    <name evidence="2" type="ORF">Tci_908397</name>
</gene>
<feature type="non-terminal residue" evidence="2">
    <location>
        <position position="49"/>
    </location>
</feature>
<proteinExistence type="predicted"/>
<comment type="caution">
    <text evidence="2">The sequence shown here is derived from an EMBL/GenBank/DDBJ whole genome shotgun (WGS) entry which is preliminary data.</text>
</comment>
<dbReference type="AlphaFoldDB" id="A0A699VSJ7"/>
<evidence type="ECO:0000313" key="2">
    <source>
        <dbReference type="EMBL" id="GFD36428.1"/>
    </source>
</evidence>
<organism evidence="2">
    <name type="scientific">Tanacetum cinerariifolium</name>
    <name type="common">Dalmatian daisy</name>
    <name type="synonym">Chrysanthemum cinerariifolium</name>
    <dbReference type="NCBI Taxonomy" id="118510"/>
    <lineage>
        <taxon>Eukaryota</taxon>
        <taxon>Viridiplantae</taxon>
        <taxon>Streptophyta</taxon>
        <taxon>Embryophyta</taxon>
        <taxon>Tracheophyta</taxon>
        <taxon>Spermatophyta</taxon>
        <taxon>Magnoliopsida</taxon>
        <taxon>eudicotyledons</taxon>
        <taxon>Gunneridae</taxon>
        <taxon>Pentapetalae</taxon>
        <taxon>asterids</taxon>
        <taxon>campanulids</taxon>
        <taxon>Asterales</taxon>
        <taxon>Asteraceae</taxon>
        <taxon>Asteroideae</taxon>
        <taxon>Anthemideae</taxon>
        <taxon>Anthemidinae</taxon>
        <taxon>Tanacetum</taxon>
    </lineage>
</organism>
<reference evidence="2" key="1">
    <citation type="journal article" date="2019" name="Sci. Rep.">
        <title>Draft genome of Tanacetum cinerariifolium, the natural source of mosquito coil.</title>
        <authorList>
            <person name="Yamashiro T."/>
            <person name="Shiraishi A."/>
            <person name="Satake H."/>
            <person name="Nakayama K."/>
        </authorList>
    </citation>
    <scope>NUCLEOTIDE SEQUENCE</scope>
</reference>
<feature type="region of interest" description="Disordered" evidence="1">
    <location>
        <begin position="19"/>
        <end position="49"/>
    </location>
</feature>
<feature type="compositionally biased region" description="Acidic residues" evidence="1">
    <location>
        <begin position="38"/>
        <end position="49"/>
    </location>
</feature>
<dbReference type="EMBL" id="BKCJ011471663">
    <property type="protein sequence ID" value="GFD36428.1"/>
    <property type="molecule type" value="Genomic_DNA"/>
</dbReference>